<dbReference type="Gene3D" id="3.10.490.10">
    <property type="entry name" value="Gamma-glutamyl cyclotransferase-like"/>
    <property type="match status" value="1"/>
</dbReference>
<evidence type="ECO:0000256" key="1">
    <source>
        <dbReference type="ARBA" id="ARBA00012344"/>
    </source>
</evidence>
<keyword evidence="3" id="KW-0808">Transferase</keyword>
<dbReference type="EC" id="4.3.2.7" evidence="1"/>
<evidence type="ECO:0000256" key="2">
    <source>
        <dbReference type="ARBA" id="ARBA00023239"/>
    </source>
</evidence>
<evidence type="ECO:0000313" key="4">
    <source>
        <dbReference type="Proteomes" id="UP000280346"/>
    </source>
</evidence>
<dbReference type="InterPro" id="IPR013024">
    <property type="entry name" value="GGCT-like"/>
</dbReference>
<dbReference type="GO" id="GO:0006751">
    <property type="term" value="P:glutathione catabolic process"/>
    <property type="evidence" value="ECO:0007669"/>
    <property type="project" value="InterPro"/>
</dbReference>
<evidence type="ECO:0000313" key="3">
    <source>
        <dbReference type="EMBL" id="RUQ72888.1"/>
    </source>
</evidence>
<dbReference type="RefSeq" id="WP_126997319.1">
    <property type="nucleotide sequence ID" value="NZ_CP173190.1"/>
</dbReference>
<keyword evidence="2" id="KW-0456">Lyase</keyword>
<gene>
    <name evidence="3" type="ORF">EJ913_10010</name>
</gene>
<dbReference type="AlphaFoldDB" id="A0A3S0WVY2"/>
<dbReference type="InterPro" id="IPR006840">
    <property type="entry name" value="ChaC"/>
</dbReference>
<protein>
    <recommendedName>
        <fullName evidence="1">glutathione-specific gamma-glutamylcyclotransferase</fullName>
        <ecNumber evidence="1">4.3.2.7</ecNumber>
    </recommendedName>
</protein>
<dbReference type="InterPro" id="IPR036568">
    <property type="entry name" value="GGCT-like_sf"/>
</dbReference>
<accession>A0A3S0WVY2</accession>
<dbReference type="OrthoDB" id="9795692at2"/>
<dbReference type="EMBL" id="RZIJ01000006">
    <property type="protein sequence ID" value="RUQ72888.1"/>
    <property type="molecule type" value="Genomic_DNA"/>
</dbReference>
<dbReference type="GO" id="GO:0061928">
    <property type="term" value="F:glutathione specific gamma-glutamylcyclotransferase activity"/>
    <property type="evidence" value="ECO:0007669"/>
    <property type="project" value="UniProtKB-EC"/>
</dbReference>
<reference evidence="3 4" key="1">
    <citation type="submission" date="2018-12" db="EMBL/GenBank/DDBJ databases">
        <authorList>
            <person name="Yang Y."/>
        </authorList>
    </citation>
    <scope>NUCLEOTIDE SEQUENCE [LARGE SCALE GENOMIC DNA]</scope>
    <source>
        <strain evidence="3 4">GSF71</strain>
    </source>
</reference>
<dbReference type="Proteomes" id="UP000280346">
    <property type="component" value="Unassembled WGS sequence"/>
</dbReference>
<dbReference type="Pfam" id="PF04752">
    <property type="entry name" value="ChaC"/>
    <property type="match status" value="1"/>
</dbReference>
<dbReference type="GO" id="GO:0005737">
    <property type="term" value="C:cytoplasm"/>
    <property type="evidence" value="ECO:0007669"/>
    <property type="project" value="TreeGrafter"/>
</dbReference>
<dbReference type="SUPFAM" id="SSF110857">
    <property type="entry name" value="Gamma-glutamyl cyclotransferase-like"/>
    <property type="match status" value="1"/>
</dbReference>
<comment type="caution">
    <text evidence="3">The sequence shown here is derived from an EMBL/GenBank/DDBJ whole genome shotgun (WGS) entry which is preliminary data.</text>
</comment>
<proteinExistence type="predicted"/>
<keyword evidence="4" id="KW-1185">Reference proteome</keyword>
<dbReference type="PANTHER" id="PTHR12192:SF2">
    <property type="entry name" value="GLUTATHIONE-SPECIFIC GAMMA-GLUTAMYLCYCLOTRANSFERASE 2"/>
    <property type="match status" value="1"/>
</dbReference>
<dbReference type="PANTHER" id="PTHR12192">
    <property type="entry name" value="CATION TRANSPORT PROTEIN CHAC-RELATED"/>
    <property type="match status" value="1"/>
</dbReference>
<dbReference type="GO" id="GO:0016740">
    <property type="term" value="F:transferase activity"/>
    <property type="evidence" value="ECO:0007669"/>
    <property type="project" value="UniProtKB-KW"/>
</dbReference>
<dbReference type="CDD" id="cd06661">
    <property type="entry name" value="GGCT_like"/>
    <property type="match status" value="1"/>
</dbReference>
<sequence>MPPDSHSDTHSALRPVWSSDIAVTPGADLWVFGYGSLMWNPGFPFVERHAATLGGYHRRFCVASHRYRGTPERPGLVLGLDRGGSCRGIVFRVAADHVPDALDYLWEREMDNRVYRPKILRVRLRDGLSAEGAGAVDACCFIVDRESRQYCGCLDDGVVVERIAGCCGARGPNIEYLANTVEHLDELGIRDVALHRLYQAVRRHGG</sequence>
<organism evidence="3 4">
    <name type="scientific">Azospirillum doebereinerae</name>
    <dbReference type="NCBI Taxonomy" id="92933"/>
    <lineage>
        <taxon>Bacteria</taxon>
        <taxon>Pseudomonadati</taxon>
        <taxon>Pseudomonadota</taxon>
        <taxon>Alphaproteobacteria</taxon>
        <taxon>Rhodospirillales</taxon>
        <taxon>Azospirillaceae</taxon>
        <taxon>Azospirillum</taxon>
    </lineage>
</organism>
<name>A0A3S0WVY2_9PROT</name>